<reference evidence="1" key="1">
    <citation type="submission" date="2020-05" db="EMBL/GenBank/DDBJ databases">
        <title>Large-scale comparative analyses of tick genomes elucidate their genetic diversity and vector capacities.</title>
        <authorList>
            <person name="Jia N."/>
            <person name="Wang J."/>
            <person name="Shi W."/>
            <person name="Du L."/>
            <person name="Sun Y."/>
            <person name="Zhan W."/>
            <person name="Jiang J."/>
            <person name="Wang Q."/>
            <person name="Zhang B."/>
            <person name="Ji P."/>
            <person name="Sakyi L.B."/>
            <person name="Cui X."/>
            <person name="Yuan T."/>
            <person name="Jiang B."/>
            <person name="Yang W."/>
            <person name="Lam T.T.-Y."/>
            <person name="Chang Q."/>
            <person name="Ding S."/>
            <person name="Wang X."/>
            <person name="Zhu J."/>
            <person name="Ruan X."/>
            <person name="Zhao L."/>
            <person name="Wei J."/>
            <person name="Que T."/>
            <person name="Du C."/>
            <person name="Cheng J."/>
            <person name="Dai P."/>
            <person name="Han X."/>
            <person name="Huang E."/>
            <person name="Gao Y."/>
            <person name="Liu J."/>
            <person name="Shao H."/>
            <person name="Ye R."/>
            <person name="Li L."/>
            <person name="Wei W."/>
            <person name="Wang X."/>
            <person name="Wang C."/>
            <person name="Yang T."/>
            <person name="Huo Q."/>
            <person name="Li W."/>
            <person name="Guo W."/>
            <person name="Chen H."/>
            <person name="Zhou L."/>
            <person name="Ni X."/>
            <person name="Tian J."/>
            <person name="Zhou Y."/>
            <person name="Sheng Y."/>
            <person name="Liu T."/>
            <person name="Pan Y."/>
            <person name="Xia L."/>
            <person name="Li J."/>
            <person name="Zhao F."/>
            <person name="Cao W."/>
        </authorList>
    </citation>
    <scope>NUCLEOTIDE SEQUENCE</scope>
    <source>
        <strain evidence="1">Dsil-2018</strain>
    </source>
</reference>
<sequence>MQLSPEETKYILPGRTAQEKEKVELYLAGHKLERAPQCHVKMLGIPIHEDGGAATWPKELEPTWKKLLHLVKRISQKRGGADTNTARTLTSAVLTSRACYGAVCFDLTKAQYSKLERMQRECLRVITGLPRHARVEDLHRTKPPCHVVHLVVSLRDKTGGGAGYNDDDASHAQDPVQQRASRRQRALPPETPGQLTMTSSQITTEVPTPPTATYQNPLSRHAFHGPPKLFATFGSNSTEGVCKIVRCVVHEKMEQLYGVRQPMVGASSPV</sequence>
<protein>
    <submittedName>
        <fullName evidence="1">Uncharacterized protein</fullName>
    </submittedName>
</protein>
<dbReference type="EMBL" id="CM023472">
    <property type="protein sequence ID" value="KAH7960913.1"/>
    <property type="molecule type" value="Genomic_DNA"/>
</dbReference>
<accession>A0ACB8D996</accession>
<organism evidence="1 2">
    <name type="scientific">Dermacentor silvarum</name>
    <name type="common">Tick</name>
    <dbReference type="NCBI Taxonomy" id="543639"/>
    <lineage>
        <taxon>Eukaryota</taxon>
        <taxon>Metazoa</taxon>
        <taxon>Ecdysozoa</taxon>
        <taxon>Arthropoda</taxon>
        <taxon>Chelicerata</taxon>
        <taxon>Arachnida</taxon>
        <taxon>Acari</taxon>
        <taxon>Parasitiformes</taxon>
        <taxon>Ixodida</taxon>
        <taxon>Ixodoidea</taxon>
        <taxon>Ixodidae</taxon>
        <taxon>Rhipicephalinae</taxon>
        <taxon>Dermacentor</taxon>
    </lineage>
</organism>
<comment type="caution">
    <text evidence="1">The sequence shown here is derived from an EMBL/GenBank/DDBJ whole genome shotgun (WGS) entry which is preliminary data.</text>
</comment>
<gene>
    <name evidence="1" type="ORF">HPB49_024758</name>
</gene>
<evidence type="ECO:0000313" key="2">
    <source>
        <dbReference type="Proteomes" id="UP000821865"/>
    </source>
</evidence>
<name>A0ACB8D996_DERSI</name>
<keyword evidence="2" id="KW-1185">Reference proteome</keyword>
<dbReference type="Proteomes" id="UP000821865">
    <property type="component" value="Chromosome 3"/>
</dbReference>
<proteinExistence type="predicted"/>
<evidence type="ECO:0000313" key="1">
    <source>
        <dbReference type="EMBL" id="KAH7960913.1"/>
    </source>
</evidence>